<proteinExistence type="predicted"/>
<feature type="region of interest" description="Disordered" evidence="1">
    <location>
        <begin position="352"/>
        <end position="415"/>
    </location>
</feature>
<dbReference type="Proteomes" id="UP000449547">
    <property type="component" value="Unassembled WGS sequence"/>
</dbReference>
<protein>
    <recommendedName>
        <fullName evidence="4">Rrn9 domain-containing protein</fullName>
    </recommendedName>
</protein>
<feature type="region of interest" description="Disordered" evidence="1">
    <location>
        <begin position="228"/>
        <end position="253"/>
    </location>
</feature>
<sequence>MTDPSASDTVRVRLRDYANVVQDVEDNFRSDLAVHLYSTSLMRRVDPLIPPSYYFTWPLPKDNIPVTNTAADYVDLRQQAPPEITTRYSVDDEEPVEMAPHVRRYKLVRRECDVVQNLDIELGALIERKVIDKLHDESPLDGVMMNPGTRLIINKVKRQLHRVLQHLKWNDPPQGTFQDWQSVLLAALMAARPLGESINIPLFKQLCSRYNKLYNDIRFPYKYQSEVKYDDDEDDEEDENETNTRNSDENGSTGFDVVEYLKRSRDEVDKTFYKLRYNKIIESYDDCRGRRLRSNRRNMKTIMKTLEAFEHNRRLPPSRMSPVSGSDAMTVHGLKLKTLNKIPDIAAMDYAYKYDPPPPQPPKLGTGSRGPRNKKPVQENQTDTKPDVPESVETPHGASMSGQTPSTNGNANALEHLEFVWDPALSTNN</sequence>
<accession>A0A642UVG2</accession>
<dbReference type="OrthoDB" id="4068335at2759"/>
<dbReference type="EMBL" id="SWFT01000038">
    <property type="protein sequence ID" value="KAA8906057.1"/>
    <property type="molecule type" value="Genomic_DNA"/>
</dbReference>
<name>A0A642UVG2_DIURU</name>
<evidence type="ECO:0000313" key="3">
    <source>
        <dbReference type="Proteomes" id="UP000449547"/>
    </source>
</evidence>
<evidence type="ECO:0000256" key="1">
    <source>
        <dbReference type="SAM" id="MobiDB-lite"/>
    </source>
</evidence>
<keyword evidence="3" id="KW-1185">Reference proteome</keyword>
<evidence type="ECO:0008006" key="4">
    <source>
        <dbReference type="Google" id="ProtNLM"/>
    </source>
</evidence>
<organism evidence="2 3">
    <name type="scientific">Diutina rugosa</name>
    <name type="common">Yeast</name>
    <name type="synonym">Candida rugosa</name>
    <dbReference type="NCBI Taxonomy" id="5481"/>
    <lineage>
        <taxon>Eukaryota</taxon>
        <taxon>Fungi</taxon>
        <taxon>Dikarya</taxon>
        <taxon>Ascomycota</taxon>
        <taxon>Saccharomycotina</taxon>
        <taxon>Pichiomycetes</taxon>
        <taxon>Debaryomycetaceae</taxon>
        <taxon>Diutina</taxon>
    </lineage>
</organism>
<feature type="compositionally biased region" description="Polar residues" evidence="1">
    <location>
        <begin position="400"/>
        <end position="411"/>
    </location>
</feature>
<reference evidence="2 3" key="1">
    <citation type="submission" date="2019-07" db="EMBL/GenBank/DDBJ databases">
        <title>Genome assembly of two rare yeast pathogens: Diutina rugosa and Trichomonascus ciferrii.</title>
        <authorList>
            <person name="Mixao V."/>
            <person name="Saus E."/>
            <person name="Hansen A."/>
            <person name="Lass-Flor C."/>
            <person name="Gabaldon T."/>
        </authorList>
    </citation>
    <scope>NUCLEOTIDE SEQUENCE [LARGE SCALE GENOMIC DNA]</scope>
    <source>
        <strain evidence="2 3">CBS 613</strain>
    </source>
</reference>
<dbReference type="AlphaFoldDB" id="A0A642UVG2"/>
<gene>
    <name evidence="2" type="ORF">DIURU_001239</name>
</gene>
<dbReference type="GeneID" id="54779892"/>
<evidence type="ECO:0000313" key="2">
    <source>
        <dbReference type="EMBL" id="KAA8906057.1"/>
    </source>
</evidence>
<dbReference type="VEuPathDB" id="FungiDB:DIURU_001239"/>
<comment type="caution">
    <text evidence="2">The sequence shown here is derived from an EMBL/GenBank/DDBJ whole genome shotgun (WGS) entry which is preliminary data.</text>
</comment>
<feature type="compositionally biased region" description="Acidic residues" evidence="1">
    <location>
        <begin position="229"/>
        <end position="241"/>
    </location>
</feature>
<dbReference type="RefSeq" id="XP_034013970.1">
    <property type="nucleotide sequence ID" value="XM_034153761.1"/>
</dbReference>